<comment type="caution">
    <text evidence="2">The sequence shown here is derived from an EMBL/GenBank/DDBJ whole genome shotgun (WGS) entry which is preliminary data.</text>
</comment>
<sequence length="149" mass="15964">MNETKIGVSQGRFLAFRLAPGEELLGALRRIVRNYGIRAGYVAGVVGSLSRVCLRFAGKPDGTETNGCFEVVSLVGTLDAAGEHLHMAVSDPGGAVTGGHVLEGCIVRTTMELVLGDLPGLEFRRGYCPLSTYDELEVIPRTLTKKENE</sequence>
<evidence type="ECO:0000313" key="2">
    <source>
        <dbReference type="EMBL" id="MPN10502.1"/>
    </source>
</evidence>
<name>A0A645FAB3_9ZZZZ</name>
<dbReference type="Pfam" id="PF03479">
    <property type="entry name" value="PCC"/>
    <property type="match status" value="1"/>
</dbReference>
<dbReference type="EMBL" id="VSSQ01056660">
    <property type="protein sequence ID" value="MPN10502.1"/>
    <property type="molecule type" value="Genomic_DNA"/>
</dbReference>
<feature type="domain" description="PPC" evidence="1">
    <location>
        <begin position="8"/>
        <end position="139"/>
    </location>
</feature>
<protein>
    <recommendedName>
        <fullName evidence="1">PPC domain-containing protein</fullName>
    </recommendedName>
</protein>
<reference evidence="2" key="1">
    <citation type="submission" date="2019-08" db="EMBL/GenBank/DDBJ databases">
        <authorList>
            <person name="Kucharzyk K."/>
            <person name="Murdoch R.W."/>
            <person name="Higgins S."/>
            <person name="Loffler F."/>
        </authorList>
    </citation>
    <scope>NUCLEOTIDE SEQUENCE</scope>
</reference>
<dbReference type="CDD" id="cd11378">
    <property type="entry name" value="DUF296"/>
    <property type="match status" value="1"/>
</dbReference>
<dbReference type="AlphaFoldDB" id="A0A645FAB3"/>
<dbReference type="InterPro" id="IPR005175">
    <property type="entry name" value="PPC_dom"/>
</dbReference>
<gene>
    <name evidence="2" type="ORF">SDC9_157797</name>
</gene>
<dbReference type="PROSITE" id="PS51742">
    <property type="entry name" value="PPC"/>
    <property type="match status" value="1"/>
</dbReference>
<dbReference type="SUPFAM" id="SSF117856">
    <property type="entry name" value="AF0104/ALDC/Ptd012-like"/>
    <property type="match status" value="1"/>
</dbReference>
<dbReference type="PANTHER" id="PTHR34988:SF1">
    <property type="entry name" value="DNA-BINDING PROTEIN"/>
    <property type="match status" value="1"/>
</dbReference>
<dbReference type="PANTHER" id="PTHR34988">
    <property type="entry name" value="PROTEIN, PUTATIVE-RELATED"/>
    <property type="match status" value="1"/>
</dbReference>
<proteinExistence type="predicted"/>
<organism evidence="2">
    <name type="scientific">bioreactor metagenome</name>
    <dbReference type="NCBI Taxonomy" id="1076179"/>
    <lineage>
        <taxon>unclassified sequences</taxon>
        <taxon>metagenomes</taxon>
        <taxon>ecological metagenomes</taxon>
    </lineage>
</organism>
<accession>A0A645FAB3</accession>
<evidence type="ECO:0000259" key="1">
    <source>
        <dbReference type="PROSITE" id="PS51742"/>
    </source>
</evidence>
<dbReference type="Gene3D" id="3.30.1330.80">
    <property type="entry name" value="Hypothetical protein, similar to alpha- acetolactate decarboxylase, domain 2"/>
    <property type="match status" value="1"/>
</dbReference>